<dbReference type="PANTHER" id="PTHR46165:SF7">
    <property type="entry name" value="SET AND MYND DOMAIN-CONTAINING PROTEIN 4"/>
    <property type="match status" value="1"/>
</dbReference>
<keyword evidence="5 7" id="KW-0863">Zinc-finger</keyword>
<evidence type="ECO:0000256" key="2">
    <source>
        <dbReference type="ARBA" id="ARBA00022679"/>
    </source>
</evidence>
<evidence type="ECO:0000256" key="4">
    <source>
        <dbReference type="ARBA" id="ARBA00022723"/>
    </source>
</evidence>
<dbReference type="InterPro" id="IPR044421">
    <property type="entry name" value="SMYD4_SET"/>
</dbReference>
<proteinExistence type="predicted"/>
<dbReference type="GO" id="GO:0008270">
    <property type="term" value="F:zinc ion binding"/>
    <property type="evidence" value="ECO:0007669"/>
    <property type="project" value="UniProtKB-KW"/>
</dbReference>
<evidence type="ECO:0000313" key="9">
    <source>
        <dbReference type="EMBL" id="EDW90922.2"/>
    </source>
</evidence>
<dbReference type="GO" id="GO:0042826">
    <property type="term" value="F:histone deacetylase binding"/>
    <property type="evidence" value="ECO:0007669"/>
    <property type="project" value="TreeGrafter"/>
</dbReference>
<dbReference type="GO" id="GO:0042051">
    <property type="term" value="P:compound eye photoreceptor development"/>
    <property type="evidence" value="ECO:0007669"/>
    <property type="project" value="EnsemblMetazoa"/>
</dbReference>
<keyword evidence="6" id="KW-0862">Zinc</keyword>
<dbReference type="InterPro" id="IPR002893">
    <property type="entry name" value="Znf_MYND"/>
</dbReference>
<protein>
    <submittedName>
        <fullName evidence="9">Uncharacterized protein, isoform A</fullName>
    </submittedName>
</protein>
<dbReference type="InterPro" id="IPR011990">
    <property type="entry name" value="TPR-like_helical_dom_sf"/>
</dbReference>
<dbReference type="SUPFAM" id="SSF48452">
    <property type="entry name" value="TPR-like"/>
    <property type="match status" value="1"/>
</dbReference>
<keyword evidence="3" id="KW-0949">S-adenosyl-L-methionine</keyword>
<evidence type="ECO:0000259" key="8">
    <source>
        <dbReference type="PROSITE" id="PS50865"/>
    </source>
</evidence>
<dbReference type="Gene3D" id="2.170.270.10">
    <property type="entry name" value="SET domain"/>
    <property type="match status" value="1"/>
</dbReference>
<dbReference type="Gene3D" id="1.25.40.10">
    <property type="entry name" value="Tetratricopeptide repeat domain"/>
    <property type="match status" value="1"/>
</dbReference>
<keyword evidence="10" id="KW-1185">Reference proteome</keyword>
<dbReference type="GO" id="GO:0032259">
    <property type="term" value="P:methylation"/>
    <property type="evidence" value="ECO:0007669"/>
    <property type="project" value="UniProtKB-KW"/>
</dbReference>
<reference evidence="9 10" key="1">
    <citation type="journal article" date="2007" name="Nature">
        <title>Evolution of genes and genomes on the Drosophila phylogeny.</title>
        <authorList>
            <consortium name="Drosophila 12 Genomes Consortium"/>
            <person name="Clark A.G."/>
            <person name="Eisen M.B."/>
            <person name="Smith D.R."/>
            <person name="Bergman C.M."/>
            <person name="Oliver B."/>
            <person name="Markow T.A."/>
            <person name="Kaufman T.C."/>
            <person name="Kellis M."/>
            <person name="Gelbart W."/>
            <person name="Iyer V.N."/>
            <person name="Pollard D.A."/>
            <person name="Sackton T.B."/>
            <person name="Larracuente A.M."/>
            <person name="Singh N.D."/>
            <person name="Abad J.P."/>
            <person name="Abt D.N."/>
            <person name="Adryan B."/>
            <person name="Aguade M."/>
            <person name="Akashi H."/>
            <person name="Anderson W.W."/>
            <person name="Aquadro C.F."/>
            <person name="Ardell D.H."/>
            <person name="Arguello R."/>
            <person name="Artieri C.G."/>
            <person name="Barbash D.A."/>
            <person name="Barker D."/>
            <person name="Barsanti P."/>
            <person name="Batterham P."/>
            <person name="Batzoglou S."/>
            <person name="Begun D."/>
            <person name="Bhutkar A."/>
            <person name="Blanco E."/>
            <person name="Bosak S.A."/>
            <person name="Bradley R.K."/>
            <person name="Brand A.D."/>
            <person name="Brent M.R."/>
            <person name="Brooks A.N."/>
            <person name="Brown R.H."/>
            <person name="Butlin R.K."/>
            <person name="Caggese C."/>
            <person name="Calvi B.R."/>
            <person name="Bernardo de Carvalho A."/>
            <person name="Caspi A."/>
            <person name="Castrezana S."/>
            <person name="Celniker S.E."/>
            <person name="Chang J.L."/>
            <person name="Chapple C."/>
            <person name="Chatterji S."/>
            <person name="Chinwalla A."/>
            <person name="Civetta A."/>
            <person name="Clifton S.W."/>
            <person name="Comeron J.M."/>
            <person name="Costello J.C."/>
            <person name="Coyne J.A."/>
            <person name="Daub J."/>
            <person name="David R.G."/>
            <person name="Delcher A.L."/>
            <person name="Delehaunty K."/>
            <person name="Do C.B."/>
            <person name="Ebling H."/>
            <person name="Edwards K."/>
            <person name="Eickbush T."/>
            <person name="Evans J.D."/>
            <person name="Filipski A."/>
            <person name="Findeiss S."/>
            <person name="Freyhult E."/>
            <person name="Fulton L."/>
            <person name="Fulton R."/>
            <person name="Garcia A.C."/>
            <person name="Gardiner A."/>
            <person name="Garfield D.A."/>
            <person name="Garvin B.E."/>
            <person name="Gibson G."/>
            <person name="Gilbert D."/>
            <person name="Gnerre S."/>
            <person name="Godfrey J."/>
            <person name="Good R."/>
            <person name="Gotea V."/>
            <person name="Gravely B."/>
            <person name="Greenberg A.J."/>
            <person name="Griffiths-Jones S."/>
            <person name="Gross S."/>
            <person name="Guigo R."/>
            <person name="Gustafson E.A."/>
            <person name="Haerty W."/>
            <person name="Hahn M.W."/>
            <person name="Halligan D.L."/>
            <person name="Halpern A.L."/>
            <person name="Halter G.M."/>
            <person name="Han M.V."/>
            <person name="Heger A."/>
            <person name="Hillier L."/>
            <person name="Hinrichs A.S."/>
            <person name="Holmes I."/>
            <person name="Hoskins R.A."/>
            <person name="Hubisz M.J."/>
            <person name="Hultmark D."/>
            <person name="Huntley M.A."/>
            <person name="Jaffe D.B."/>
            <person name="Jagadeeshan S."/>
            <person name="Jeck W.R."/>
            <person name="Johnson J."/>
            <person name="Jones C.D."/>
            <person name="Jordan W.C."/>
            <person name="Karpen G.H."/>
            <person name="Kataoka E."/>
            <person name="Keightley P.D."/>
            <person name="Kheradpour P."/>
            <person name="Kirkness E.F."/>
            <person name="Koerich L.B."/>
            <person name="Kristiansen K."/>
            <person name="Kudrna D."/>
            <person name="Kulathinal R.J."/>
            <person name="Kumar S."/>
            <person name="Kwok R."/>
            <person name="Lander E."/>
            <person name="Langley C.H."/>
            <person name="Lapoint R."/>
            <person name="Lazzaro B.P."/>
            <person name="Lee S.J."/>
            <person name="Levesque L."/>
            <person name="Li R."/>
            <person name="Lin C.F."/>
            <person name="Lin M.F."/>
            <person name="Lindblad-Toh K."/>
            <person name="Llopart A."/>
            <person name="Long M."/>
            <person name="Low L."/>
            <person name="Lozovsky E."/>
            <person name="Lu J."/>
            <person name="Luo M."/>
            <person name="Machado C.A."/>
            <person name="Makalowski W."/>
            <person name="Marzo M."/>
            <person name="Matsuda M."/>
            <person name="Matzkin L."/>
            <person name="McAllister B."/>
            <person name="McBride C.S."/>
            <person name="McKernan B."/>
            <person name="McKernan K."/>
            <person name="Mendez-Lago M."/>
            <person name="Minx P."/>
            <person name="Mollenhauer M.U."/>
            <person name="Montooth K."/>
            <person name="Mount S.M."/>
            <person name="Mu X."/>
            <person name="Myers E."/>
            <person name="Negre B."/>
            <person name="Newfeld S."/>
            <person name="Nielsen R."/>
            <person name="Noor M.A."/>
            <person name="O'Grady P."/>
            <person name="Pachter L."/>
            <person name="Papaceit M."/>
            <person name="Parisi M.J."/>
            <person name="Parisi M."/>
            <person name="Parts L."/>
            <person name="Pedersen J.S."/>
            <person name="Pesole G."/>
            <person name="Phillippy A.M."/>
            <person name="Ponting C.P."/>
            <person name="Pop M."/>
            <person name="Porcelli D."/>
            <person name="Powell J.R."/>
            <person name="Prohaska S."/>
            <person name="Pruitt K."/>
            <person name="Puig M."/>
            <person name="Quesneville H."/>
            <person name="Ram K.R."/>
            <person name="Rand D."/>
            <person name="Rasmussen M.D."/>
            <person name="Reed L.K."/>
            <person name="Reenan R."/>
            <person name="Reily A."/>
            <person name="Remington K.A."/>
            <person name="Rieger T.T."/>
            <person name="Ritchie M.G."/>
            <person name="Robin C."/>
            <person name="Rogers Y.H."/>
            <person name="Rohde C."/>
            <person name="Rozas J."/>
            <person name="Rubenfield M.J."/>
            <person name="Ruiz A."/>
            <person name="Russo S."/>
            <person name="Salzberg S.L."/>
            <person name="Sanchez-Gracia A."/>
            <person name="Saranga D.J."/>
            <person name="Sato H."/>
            <person name="Schaeffer S.W."/>
            <person name="Schatz M.C."/>
            <person name="Schlenke T."/>
            <person name="Schwartz R."/>
            <person name="Segarra C."/>
            <person name="Singh R.S."/>
            <person name="Sirot L."/>
            <person name="Sirota M."/>
            <person name="Sisneros N.B."/>
            <person name="Smith C.D."/>
            <person name="Smith T.F."/>
            <person name="Spieth J."/>
            <person name="Stage D.E."/>
            <person name="Stark A."/>
            <person name="Stephan W."/>
            <person name="Strausberg R.L."/>
            <person name="Strempel S."/>
            <person name="Sturgill D."/>
            <person name="Sutton G."/>
            <person name="Sutton G.G."/>
            <person name="Tao W."/>
            <person name="Teichmann S."/>
            <person name="Tobari Y.N."/>
            <person name="Tomimura Y."/>
            <person name="Tsolas J.M."/>
            <person name="Valente V.L."/>
            <person name="Venter E."/>
            <person name="Venter J.C."/>
            <person name="Vicario S."/>
            <person name="Vieira F.G."/>
            <person name="Vilella A.J."/>
            <person name="Villasante A."/>
            <person name="Walenz B."/>
            <person name="Wang J."/>
            <person name="Wasserman M."/>
            <person name="Watts T."/>
            <person name="Wilson D."/>
            <person name="Wilson R.K."/>
            <person name="Wing R.A."/>
            <person name="Wolfner M.F."/>
            <person name="Wong A."/>
            <person name="Wong G.K."/>
            <person name="Wu C.I."/>
            <person name="Wu G."/>
            <person name="Yamamoto D."/>
            <person name="Yang H.P."/>
            <person name="Yang S.P."/>
            <person name="Yorke J.A."/>
            <person name="Yoshida K."/>
            <person name="Zdobnov E."/>
            <person name="Zhang P."/>
            <person name="Zhang Y."/>
            <person name="Zimin A.V."/>
            <person name="Baldwin J."/>
            <person name="Abdouelleil A."/>
            <person name="Abdulkadir J."/>
            <person name="Abebe A."/>
            <person name="Abera B."/>
            <person name="Abreu J."/>
            <person name="Acer S.C."/>
            <person name="Aftuck L."/>
            <person name="Alexander A."/>
            <person name="An P."/>
            <person name="Anderson E."/>
            <person name="Anderson S."/>
            <person name="Arachi H."/>
            <person name="Azer M."/>
            <person name="Bachantsang P."/>
            <person name="Barry A."/>
            <person name="Bayul T."/>
            <person name="Berlin A."/>
            <person name="Bessette D."/>
            <person name="Bloom T."/>
            <person name="Blye J."/>
            <person name="Boguslavskiy L."/>
            <person name="Bonnet C."/>
            <person name="Boukhgalter B."/>
            <person name="Bourzgui I."/>
            <person name="Brown A."/>
            <person name="Cahill P."/>
            <person name="Channer S."/>
            <person name="Cheshatsang Y."/>
            <person name="Chuda L."/>
            <person name="Citroen M."/>
            <person name="Collymore A."/>
            <person name="Cooke P."/>
            <person name="Costello M."/>
            <person name="D'Aco K."/>
            <person name="Daza R."/>
            <person name="De Haan G."/>
            <person name="DeGray S."/>
            <person name="DeMaso C."/>
            <person name="Dhargay N."/>
            <person name="Dooley K."/>
            <person name="Dooley E."/>
            <person name="Doricent M."/>
            <person name="Dorje P."/>
            <person name="Dorjee K."/>
            <person name="Dupes A."/>
            <person name="Elong R."/>
            <person name="Falk J."/>
            <person name="Farina A."/>
            <person name="Faro S."/>
            <person name="Ferguson D."/>
            <person name="Fisher S."/>
            <person name="Foley C.D."/>
            <person name="Franke A."/>
            <person name="Friedrich D."/>
            <person name="Gadbois L."/>
            <person name="Gearin G."/>
            <person name="Gearin C.R."/>
            <person name="Giannoukos G."/>
            <person name="Goode T."/>
            <person name="Graham J."/>
            <person name="Grandbois E."/>
            <person name="Grewal S."/>
            <person name="Gyaltsen K."/>
            <person name="Hafez N."/>
            <person name="Hagos B."/>
            <person name="Hall J."/>
            <person name="Henson C."/>
            <person name="Hollinger A."/>
            <person name="Honan T."/>
            <person name="Huard M.D."/>
            <person name="Hughes L."/>
            <person name="Hurhula B."/>
            <person name="Husby M.E."/>
            <person name="Kamat A."/>
            <person name="Kanga B."/>
            <person name="Kashin S."/>
            <person name="Khazanovich D."/>
            <person name="Kisner P."/>
            <person name="Lance K."/>
            <person name="Lara M."/>
            <person name="Lee W."/>
            <person name="Lennon N."/>
            <person name="Letendre F."/>
            <person name="LeVine R."/>
            <person name="Lipovsky A."/>
            <person name="Liu X."/>
            <person name="Liu J."/>
            <person name="Liu S."/>
            <person name="Lokyitsang T."/>
            <person name="Lokyitsang Y."/>
            <person name="Lubonja R."/>
            <person name="Lui A."/>
            <person name="MacDonald P."/>
            <person name="Magnisalis V."/>
            <person name="Maru K."/>
            <person name="Matthews C."/>
            <person name="McCusker W."/>
            <person name="McDonough S."/>
            <person name="Mehta T."/>
            <person name="Meldrim J."/>
            <person name="Meneus L."/>
            <person name="Mihai O."/>
            <person name="Mihalev A."/>
            <person name="Mihova T."/>
            <person name="Mittelman R."/>
            <person name="Mlenga V."/>
            <person name="Montmayeur A."/>
            <person name="Mulrain L."/>
            <person name="Navidi A."/>
            <person name="Naylor J."/>
            <person name="Negash T."/>
            <person name="Nguyen T."/>
            <person name="Nguyen N."/>
            <person name="Nicol R."/>
            <person name="Norbu C."/>
            <person name="Norbu N."/>
            <person name="Novod N."/>
            <person name="O'Neill B."/>
            <person name="Osman S."/>
            <person name="Markiewicz E."/>
            <person name="Oyono O.L."/>
            <person name="Patti C."/>
            <person name="Phunkhang P."/>
            <person name="Pierre F."/>
            <person name="Priest M."/>
            <person name="Raghuraman S."/>
            <person name="Rege F."/>
            <person name="Reyes R."/>
            <person name="Rise C."/>
            <person name="Rogov P."/>
            <person name="Ross K."/>
            <person name="Ryan E."/>
            <person name="Settipalli S."/>
            <person name="Shea T."/>
            <person name="Sherpa N."/>
            <person name="Shi L."/>
            <person name="Shih D."/>
            <person name="Sparrow T."/>
            <person name="Spaulding J."/>
            <person name="Stalker J."/>
            <person name="Stange-Thomann N."/>
            <person name="Stavropoulos S."/>
            <person name="Stone C."/>
            <person name="Strader C."/>
            <person name="Tesfaye S."/>
            <person name="Thomson T."/>
            <person name="Thoulutsang Y."/>
            <person name="Thoulutsang D."/>
            <person name="Topham K."/>
            <person name="Topping I."/>
            <person name="Tsamla T."/>
            <person name="Vassiliev H."/>
            <person name="Vo A."/>
            <person name="Wangchuk T."/>
            <person name="Wangdi T."/>
            <person name="Weiand M."/>
            <person name="Wilkinson J."/>
            <person name="Wilson A."/>
            <person name="Yadav S."/>
            <person name="Young G."/>
            <person name="Yu Q."/>
            <person name="Zembek L."/>
            <person name="Zhong D."/>
            <person name="Zimmer A."/>
            <person name="Zwirko Z."/>
            <person name="Jaffe D.B."/>
            <person name="Alvarez P."/>
            <person name="Brockman W."/>
            <person name="Butler J."/>
            <person name="Chin C."/>
            <person name="Gnerre S."/>
            <person name="Grabherr M."/>
            <person name="Kleber M."/>
            <person name="Mauceli E."/>
            <person name="MacCallum I."/>
        </authorList>
    </citation>
    <scope>NUCLEOTIDE SEQUENCE [LARGE SCALE GENOMIC DNA]</scope>
    <source>
        <strain evidence="10">Tai18E2 / Tucson 14021-0261.01</strain>
    </source>
</reference>
<gene>
    <name evidence="9" type="primary">Dyak\GE12361</name>
    <name evidence="9" type="synonym">dyak_GLEANR_12622</name>
    <name evidence="9" type="synonym">GE12361</name>
    <name evidence="9" type="ORF">Dyak_GE12361</name>
</gene>
<dbReference type="Pfam" id="PF01753">
    <property type="entry name" value="zf-MYND"/>
    <property type="match status" value="1"/>
</dbReference>
<dbReference type="GO" id="GO:0008168">
    <property type="term" value="F:methyltransferase activity"/>
    <property type="evidence" value="ECO:0007669"/>
    <property type="project" value="UniProtKB-KW"/>
</dbReference>
<reference evidence="9 10" key="2">
    <citation type="journal article" date="2007" name="PLoS Biol.">
        <title>Principles of genome evolution in the Drosophila melanogaster species group.</title>
        <authorList>
            <person name="Ranz J.M."/>
            <person name="Maurin D."/>
            <person name="Chan Y.S."/>
            <person name="von Grotthuss M."/>
            <person name="Hillier L.W."/>
            <person name="Roote J."/>
            <person name="Ashburner M."/>
            <person name="Bergman C.M."/>
        </authorList>
    </citation>
    <scope>NUCLEOTIDE SEQUENCE [LARGE SCALE GENOMIC DNA]</scope>
    <source>
        <strain evidence="10">Tai18E2 / Tucson 14021-0261.01</strain>
    </source>
</reference>
<evidence type="ECO:0000256" key="1">
    <source>
        <dbReference type="ARBA" id="ARBA00022603"/>
    </source>
</evidence>
<dbReference type="EMBL" id="CM000158">
    <property type="protein sequence ID" value="EDW90922.2"/>
    <property type="molecule type" value="Genomic_DNA"/>
</dbReference>
<dbReference type="OrthoDB" id="1028014at2759"/>
<dbReference type="SUPFAM" id="SSF144232">
    <property type="entry name" value="HIT/MYND zinc finger-like"/>
    <property type="match status" value="1"/>
</dbReference>
<evidence type="ECO:0000256" key="7">
    <source>
        <dbReference type="PROSITE-ProRule" id="PRU00134"/>
    </source>
</evidence>
<feature type="domain" description="MYND-type" evidence="8">
    <location>
        <begin position="363"/>
        <end position="402"/>
    </location>
</feature>
<dbReference type="KEGG" id="dya:Dyak_GE12361"/>
<keyword evidence="1" id="KW-0489">Methyltransferase</keyword>
<dbReference type="GO" id="GO:0005634">
    <property type="term" value="C:nucleus"/>
    <property type="evidence" value="ECO:0007669"/>
    <property type="project" value="TreeGrafter"/>
</dbReference>
<organism evidence="9 10">
    <name type="scientific">Drosophila yakuba</name>
    <name type="common">Fruit fly</name>
    <dbReference type="NCBI Taxonomy" id="7245"/>
    <lineage>
        <taxon>Eukaryota</taxon>
        <taxon>Metazoa</taxon>
        <taxon>Ecdysozoa</taxon>
        <taxon>Arthropoda</taxon>
        <taxon>Hexapoda</taxon>
        <taxon>Insecta</taxon>
        <taxon>Pterygota</taxon>
        <taxon>Neoptera</taxon>
        <taxon>Endopterygota</taxon>
        <taxon>Diptera</taxon>
        <taxon>Brachycera</taxon>
        <taxon>Muscomorpha</taxon>
        <taxon>Ephydroidea</taxon>
        <taxon>Drosophilidae</taxon>
        <taxon>Drosophila</taxon>
        <taxon>Sophophora</taxon>
    </lineage>
</organism>
<dbReference type="Proteomes" id="UP000002282">
    <property type="component" value="Chromosome 2R"/>
</dbReference>
<accession>B4P647</accession>
<dbReference type="SMR" id="B4P647"/>
<evidence type="ECO:0000256" key="6">
    <source>
        <dbReference type="ARBA" id="ARBA00022833"/>
    </source>
</evidence>
<sequence length="739" mass="84669">MTASRSWRADRSSLDSLRVDREERVPPREPPLRLLPVVEQWLEVVVVVLPVSWFVSAVECRLYLTALPQPFGLRMVCNKRRRTKNQKTGFFAEYYLQLKEQAGPNCESDIAKLSACKSDEERVVYVEKLPWVQAGDANLVVNQEFAGKNASLAAEIKERATAAFKAKKWLEAMVLYTRSYVALPNENVAEIRVVLANRSATLYHMQKYQECLIDIRRALDLSYPKDLIYKLYERQARCYLALKDYPHTIESFKKCITTMDDSTLASDKRAKLNLDAMTMIKMLQNDPRSAKQEAKQQKQKIALDQAKPVKLENEFVSPLVRIDSNRQEGRFARASADVKPGEELLVERPFVSVLLEKFAKTHCENCFMRTVVPVACPKCADVLYCSEQCREEASKKYHKYECGIVPIIWRSGASINNHIALRIIASKPLDYFLKLKPTIDEELTPEKLISLPKDDYRRVAQLERHQGERQPSNFFQHVLMARFLTHCLRAGGYFGSEPKPEAVSIICSLVLRSLQFIQFNTHEVAELHKFSSSGREKSIFIGGAIYPTLALFNHSCDPGVVRYFRGTTIHVNSVRPIEAGLPINENYGPMYTQDGRPERQARLKELYWFECSCDACIDNWPKFDDLPRDVIRFRCDAPNNCAAVIEVPPSCNDFMVKCVTCGEITNILKGLKVMQDTEMMTRTAKRLYETGEYSKALAKFIDLIRIMYEVLAPPFPDFCESQQHLKDCFLNLGNVYTLD</sequence>
<evidence type="ECO:0000256" key="5">
    <source>
        <dbReference type="ARBA" id="ARBA00022771"/>
    </source>
</evidence>
<evidence type="ECO:0000313" key="10">
    <source>
        <dbReference type="Proteomes" id="UP000002282"/>
    </source>
</evidence>
<dbReference type="InterPro" id="IPR019734">
    <property type="entry name" value="TPR_rpt"/>
</dbReference>
<dbReference type="SMART" id="SM00028">
    <property type="entry name" value="TPR"/>
    <property type="match status" value="3"/>
</dbReference>
<dbReference type="PROSITE" id="PS50865">
    <property type="entry name" value="ZF_MYND_2"/>
    <property type="match status" value="1"/>
</dbReference>
<dbReference type="PANTHER" id="PTHR46165">
    <property type="entry name" value="SET AND MYND DOMAIN-CONTAINING PROTEIN 4"/>
    <property type="match status" value="1"/>
</dbReference>
<dbReference type="CDD" id="cd10536">
    <property type="entry name" value="SET_SMYD4"/>
    <property type="match status" value="1"/>
</dbReference>
<dbReference type="InterPro" id="IPR052097">
    <property type="entry name" value="SET-MYND_domain_protein"/>
</dbReference>
<name>B4P647_DROYA</name>
<dbReference type="AlphaFoldDB" id="B4P647"/>
<dbReference type="FunFam" id="1.25.40.10:FF:000868">
    <property type="entry name" value="SET and MYND domain-containing protein 4"/>
    <property type="match status" value="1"/>
</dbReference>
<evidence type="ECO:0000256" key="3">
    <source>
        <dbReference type="ARBA" id="ARBA00022691"/>
    </source>
</evidence>
<dbReference type="GO" id="GO:0005737">
    <property type="term" value="C:cytoplasm"/>
    <property type="evidence" value="ECO:0007669"/>
    <property type="project" value="EnsemblMetazoa"/>
</dbReference>
<dbReference type="HOGENOM" id="CLU_021727_1_0_1"/>
<dbReference type="SUPFAM" id="SSF82199">
    <property type="entry name" value="SET domain"/>
    <property type="match status" value="1"/>
</dbReference>
<dbReference type="InterPro" id="IPR046341">
    <property type="entry name" value="SET_dom_sf"/>
</dbReference>
<keyword evidence="4" id="KW-0479">Metal-binding</keyword>
<keyword evidence="2" id="KW-0808">Transferase</keyword>
<dbReference type="Gene3D" id="6.10.140.2220">
    <property type="match status" value="1"/>
</dbReference>
<dbReference type="Gene3D" id="1.10.220.160">
    <property type="match status" value="1"/>
</dbReference>